<evidence type="ECO:0000313" key="1">
    <source>
        <dbReference type="Proteomes" id="UP000790787"/>
    </source>
</evidence>
<dbReference type="RefSeq" id="XP_075098898.1">
    <property type="nucleotide sequence ID" value="XM_075242797.1"/>
</dbReference>
<dbReference type="Proteomes" id="UP000790787">
    <property type="component" value="Chromosome 22"/>
</dbReference>
<organism evidence="1 2">
    <name type="scientific">Nicotiana tabacum</name>
    <name type="common">Common tobacco</name>
    <dbReference type="NCBI Taxonomy" id="4097"/>
    <lineage>
        <taxon>Eukaryota</taxon>
        <taxon>Viridiplantae</taxon>
        <taxon>Streptophyta</taxon>
        <taxon>Embryophyta</taxon>
        <taxon>Tracheophyta</taxon>
        <taxon>Spermatophyta</taxon>
        <taxon>Magnoliopsida</taxon>
        <taxon>eudicotyledons</taxon>
        <taxon>Gunneridae</taxon>
        <taxon>Pentapetalae</taxon>
        <taxon>asterids</taxon>
        <taxon>lamiids</taxon>
        <taxon>Solanales</taxon>
        <taxon>Solanaceae</taxon>
        <taxon>Nicotianoideae</taxon>
        <taxon>Nicotianeae</taxon>
        <taxon>Nicotiana</taxon>
    </lineage>
</organism>
<name>A0AC58TNT8_TOBAC</name>
<reference evidence="2" key="2">
    <citation type="submission" date="2025-08" db="UniProtKB">
        <authorList>
            <consortium name="RefSeq"/>
        </authorList>
    </citation>
    <scope>IDENTIFICATION</scope>
    <source>
        <tissue evidence="2">Leaf</tissue>
    </source>
</reference>
<evidence type="ECO:0000313" key="2">
    <source>
        <dbReference type="RefSeq" id="XP_075098898.1"/>
    </source>
</evidence>
<accession>A0AC58TNT8</accession>
<protein>
    <submittedName>
        <fullName evidence="2">Uncharacterized protein LOC142175800</fullName>
    </submittedName>
</protein>
<proteinExistence type="predicted"/>
<sequence>MKEVRLFEECSKWKKARDLFFQQRSKVQWLTQGDQNTKFFHGILKARRNSNRIFHIKDMNGNYIDDPVQIPDAFIDLYTKMLGRKIEDRTHVNSQLIKQGPTVREEQSNEVEAEFTSAKVKQALWAIAGDKAPGPDGFGSQFYKDCWDIVGNDVISGVLEFFRASRMLRIVNSIVITLIPKSTHADAVSDYRPIVYDVLFFCKGEWKSVELILLGLKIFSQASGLNTNATKSNIYSMNMEEQCLKDICKFTGYQRGTLPFRYLGVPISSKKLSATDCEMLVEKLANKVRTWGTRNPSYAGRVLLVNAVLMQVLKNITTICRSFLWEGKENSIKISLVAWDMVCRPKRQGGLGITDCLIWNEAAMVNYVWNIANKEDNLWDKFVDGFVNNGRLTQGGKYSMRSGYHWCKGDVEEMPTNDAGMDAERDNKTRPKWDMEKINKRNQWEEM</sequence>
<keyword evidence="1" id="KW-1185">Reference proteome</keyword>
<gene>
    <name evidence="2" type="primary">LOC142175800</name>
</gene>
<reference evidence="1" key="1">
    <citation type="journal article" date="2014" name="Nat. Commun.">
        <title>The tobacco genome sequence and its comparison with those of tomato and potato.</title>
        <authorList>
            <person name="Sierro N."/>
            <person name="Battey J.N."/>
            <person name="Ouadi S."/>
            <person name="Bakaher N."/>
            <person name="Bovet L."/>
            <person name="Willig A."/>
            <person name="Goepfert S."/>
            <person name="Peitsch M.C."/>
            <person name="Ivanov N.V."/>
        </authorList>
    </citation>
    <scope>NUCLEOTIDE SEQUENCE [LARGE SCALE GENOMIC DNA]</scope>
</reference>